<comment type="caution">
    <text evidence="2">The sequence shown here is derived from an EMBL/GenBank/DDBJ whole genome shotgun (WGS) entry which is preliminary data.</text>
</comment>
<feature type="region of interest" description="Disordered" evidence="1">
    <location>
        <begin position="70"/>
        <end position="105"/>
    </location>
</feature>
<organism evidence="2 4">
    <name type="scientific">Puccinia coronata f. sp. avenae</name>
    <dbReference type="NCBI Taxonomy" id="200324"/>
    <lineage>
        <taxon>Eukaryota</taxon>
        <taxon>Fungi</taxon>
        <taxon>Dikarya</taxon>
        <taxon>Basidiomycota</taxon>
        <taxon>Pucciniomycotina</taxon>
        <taxon>Pucciniomycetes</taxon>
        <taxon>Pucciniales</taxon>
        <taxon>Pucciniaceae</taxon>
        <taxon>Puccinia</taxon>
    </lineage>
</organism>
<sequence>MRQLVSNKLESVQKQHEELLLTWDPEVEKISALEVAFRAAVPAEWSALLVFLKTYNQPDERNFDLDLMMEQTELNAQDSDGESNNDVPSTGNDDDGGELPQPQDWDIIKDIFNAT</sequence>
<evidence type="ECO:0000313" key="2">
    <source>
        <dbReference type="EMBL" id="PLW12473.1"/>
    </source>
</evidence>
<gene>
    <name evidence="3" type="ORF">PCANC_09756</name>
    <name evidence="2" type="ORF">PCANC_21659</name>
</gene>
<protein>
    <submittedName>
        <fullName evidence="2">Uncharacterized protein</fullName>
    </submittedName>
</protein>
<feature type="compositionally biased region" description="Polar residues" evidence="1">
    <location>
        <begin position="72"/>
        <end position="91"/>
    </location>
</feature>
<dbReference type="OrthoDB" id="2507030at2759"/>
<name>A0A2N5SGW1_9BASI</name>
<proteinExistence type="predicted"/>
<reference evidence="2 4" key="1">
    <citation type="submission" date="2017-11" db="EMBL/GenBank/DDBJ databases">
        <title>De novo assembly and phasing of dikaryotic genomes from two isolates of Puccinia coronata f. sp. avenae, the causal agent of oat crown rust.</title>
        <authorList>
            <person name="Miller M.E."/>
            <person name="Zhang Y."/>
            <person name="Omidvar V."/>
            <person name="Sperschneider J."/>
            <person name="Schwessinger B."/>
            <person name="Raley C."/>
            <person name="Palmer J.M."/>
            <person name="Garnica D."/>
            <person name="Upadhyaya N."/>
            <person name="Rathjen J."/>
            <person name="Taylor J.M."/>
            <person name="Park R.F."/>
            <person name="Dodds P.N."/>
            <person name="Hirsch C.D."/>
            <person name="Kianian S.F."/>
            <person name="Figueroa M."/>
        </authorList>
    </citation>
    <scope>NUCLEOTIDE SEQUENCE [LARGE SCALE GENOMIC DNA]</scope>
    <source>
        <strain evidence="2">12NC29</strain>
    </source>
</reference>
<evidence type="ECO:0000313" key="4">
    <source>
        <dbReference type="Proteomes" id="UP000235388"/>
    </source>
</evidence>
<evidence type="ECO:0000256" key="1">
    <source>
        <dbReference type="SAM" id="MobiDB-lite"/>
    </source>
</evidence>
<dbReference type="Proteomes" id="UP000235388">
    <property type="component" value="Unassembled WGS sequence"/>
</dbReference>
<dbReference type="AlphaFoldDB" id="A0A2N5SGW1"/>
<keyword evidence="4" id="KW-1185">Reference proteome</keyword>
<evidence type="ECO:0000313" key="3">
    <source>
        <dbReference type="EMBL" id="PLW53171.1"/>
    </source>
</evidence>
<accession>A0A2N5SGW1</accession>
<dbReference type="EMBL" id="PGCJ01000066">
    <property type="protein sequence ID" value="PLW53171.1"/>
    <property type="molecule type" value="Genomic_DNA"/>
</dbReference>
<dbReference type="EMBL" id="PGCJ01000981">
    <property type="protein sequence ID" value="PLW12473.1"/>
    <property type="molecule type" value="Genomic_DNA"/>
</dbReference>
<dbReference type="STRING" id="200324.A0A2N5SGW1"/>